<reference evidence="2" key="1">
    <citation type="submission" date="2025-08" db="UniProtKB">
        <authorList>
            <consortium name="RefSeq"/>
        </authorList>
    </citation>
    <scope>IDENTIFICATION</scope>
</reference>
<dbReference type="GO" id="GO:0008080">
    <property type="term" value="F:N-acetyltransferase activity"/>
    <property type="evidence" value="ECO:0007669"/>
    <property type="project" value="TreeGrafter"/>
</dbReference>
<dbReference type="AlphaFoldDB" id="A0A1S4EP74"/>
<evidence type="ECO:0000313" key="2">
    <source>
        <dbReference type="RefSeq" id="XP_017303985.2"/>
    </source>
</evidence>
<dbReference type="PANTHER" id="PTHR20905:SF1">
    <property type="entry name" value="AT07410P-RELATED"/>
    <property type="match status" value="1"/>
</dbReference>
<dbReference type="PaxDb" id="121845-A0A1S4EP74"/>
<dbReference type="PANTHER" id="PTHR20905">
    <property type="entry name" value="N-ACETYLTRANSFERASE-RELATED"/>
    <property type="match status" value="1"/>
</dbReference>
<evidence type="ECO:0000313" key="1">
    <source>
        <dbReference type="Proteomes" id="UP000079169"/>
    </source>
</evidence>
<accession>A0A1S4EP74</accession>
<dbReference type="SUPFAM" id="SSF55729">
    <property type="entry name" value="Acyl-CoA N-acyltransferases (Nat)"/>
    <property type="match status" value="1"/>
</dbReference>
<dbReference type="InterPro" id="IPR016181">
    <property type="entry name" value="Acyl_CoA_acyltransferase"/>
</dbReference>
<gene>
    <name evidence="2" type="primary">LOC108253829</name>
</gene>
<dbReference type="Proteomes" id="UP000079169">
    <property type="component" value="Unplaced"/>
</dbReference>
<dbReference type="KEGG" id="dci:108253829"/>
<keyword evidence="1" id="KW-1185">Reference proteome</keyword>
<dbReference type="RefSeq" id="XP_017303985.2">
    <property type="nucleotide sequence ID" value="XM_017448496.2"/>
</dbReference>
<proteinExistence type="predicted"/>
<sequence>LCLLAGLSLAAVNERQEIVGVCINTINYRRESSTGPPESGEDECAHPKFKIILKFLKWLDKKNDIFSKFNINKYLDISILSTDSAYRGQGIAKKLVYESM</sequence>
<organism evidence="1 2">
    <name type="scientific">Diaphorina citri</name>
    <name type="common">Asian citrus psyllid</name>
    <dbReference type="NCBI Taxonomy" id="121845"/>
    <lineage>
        <taxon>Eukaryota</taxon>
        <taxon>Metazoa</taxon>
        <taxon>Ecdysozoa</taxon>
        <taxon>Arthropoda</taxon>
        <taxon>Hexapoda</taxon>
        <taxon>Insecta</taxon>
        <taxon>Pterygota</taxon>
        <taxon>Neoptera</taxon>
        <taxon>Paraneoptera</taxon>
        <taxon>Hemiptera</taxon>
        <taxon>Sternorrhyncha</taxon>
        <taxon>Psylloidea</taxon>
        <taxon>Psyllidae</taxon>
        <taxon>Diaphorininae</taxon>
        <taxon>Diaphorina</taxon>
    </lineage>
</organism>
<dbReference type="CDD" id="cd04301">
    <property type="entry name" value="NAT_SF"/>
    <property type="match status" value="1"/>
</dbReference>
<feature type="non-terminal residue" evidence="2">
    <location>
        <position position="1"/>
    </location>
</feature>
<name>A0A1S4EP74_DIACI</name>
<dbReference type="Gene3D" id="3.40.630.30">
    <property type="match status" value="1"/>
</dbReference>
<protein>
    <submittedName>
        <fullName evidence="2">Dopamine N-acetyltransferase-like</fullName>
    </submittedName>
</protein>
<dbReference type="GeneID" id="108253829"/>